<dbReference type="FunFam" id="1.10.20.10:FF:000016">
    <property type="entry name" value="Histone H2B"/>
    <property type="match status" value="1"/>
</dbReference>
<dbReference type="PRINTS" id="PR00621">
    <property type="entry name" value="HISTONEH2B"/>
</dbReference>
<sequence>MPESAAAAKSAASRKAPKQSLNKVSKKLPKKRKKTRKQSYSTYVYRVLTQVHPSTRISSKAMNVMNSFVIDIFERIASEASHLIHYNKRQTISAREIQNAVRLMLPGELAKHAVSEGTKAVTKYTSSA</sequence>
<dbReference type="Proteomes" id="UP000287033">
    <property type="component" value="Unassembled WGS sequence"/>
</dbReference>
<evidence type="ECO:0000256" key="9">
    <source>
        <dbReference type="ARBA" id="ARBA00023269"/>
    </source>
</evidence>
<evidence type="ECO:0000313" key="13">
    <source>
        <dbReference type="Proteomes" id="UP000287033"/>
    </source>
</evidence>
<feature type="domain" description="Core Histone H2A/H2B/H3" evidence="11">
    <location>
        <begin position="25"/>
        <end position="103"/>
    </location>
</feature>
<dbReference type="GO" id="GO:0005634">
    <property type="term" value="C:nucleus"/>
    <property type="evidence" value="ECO:0007669"/>
    <property type="project" value="UniProtKB-SubCell"/>
</dbReference>
<dbReference type="Gene3D" id="1.10.20.10">
    <property type="entry name" value="Histone, subunit A"/>
    <property type="match status" value="1"/>
</dbReference>
<proteinExistence type="inferred from homology"/>
<dbReference type="OMA" id="SENYHRY"/>
<dbReference type="SUPFAM" id="SSF47113">
    <property type="entry name" value="Histone-fold"/>
    <property type="match status" value="1"/>
</dbReference>
<evidence type="ECO:0000259" key="11">
    <source>
        <dbReference type="Pfam" id="PF00125"/>
    </source>
</evidence>
<evidence type="ECO:0000313" key="12">
    <source>
        <dbReference type="EMBL" id="GCC21567.1"/>
    </source>
</evidence>
<gene>
    <name evidence="12" type="ORF">chiPu_0020041</name>
</gene>
<evidence type="ECO:0000256" key="5">
    <source>
        <dbReference type="ARBA" id="ARBA00011538"/>
    </source>
</evidence>
<evidence type="ECO:0000256" key="6">
    <source>
        <dbReference type="ARBA" id="ARBA00022454"/>
    </source>
</evidence>
<feature type="compositionally biased region" description="Low complexity" evidence="10">
    <location>
        <begin position="1"/>
        <end position="14"/>
    </location>
</feature>
<keyword evidence="13" id="KW-1185">Reference proteome</keyword>
<keyword evidence="9" id="KW-0544">Nucleosome core</keyword>
<keyword evidence="8" id="KW-0539">Nucleus</keyword>
<comment type="function">
    <text evidence="1">Core component of nucleosome. Nucleosomes wrap and compact DNA into chromatin, limiting DNA accessibility to the cellular machineries which require DNA as a template. Histones thereby play a central role in transcription regulation, DNA repair, DNA replication and chromosomal stability. DNA accessibility is regulated via a complex set of post-translational modifications of histones, also called histone code, and nucleosome remodeling.</text>
</comment>
<feature type="region of interest" description="Disordered" evidence="10">
    <location>
        <begin position="1"/>
        <end position="39"/>
    </location>
</feature>
<dbReference type="Pfam" id="PF00125">
    <property type="entry name" value="Histone"/>
    <property type="match status" value="1"/>
</dbReference>
<dbReference type="GO" id="GO:0046982">
    <property type="term" value="F:protein heterodimerization activity"/>
    <property type="evidence" value="ECO:0007669"/>
    <property type="project" value="InterPro"/>
</dbReference>
<organism evidence="12 13">
    <name type="scientific">Chiloscyllium punctatum</name>
    <name type="common">Brownbanded bambooshark</name>
    <name type="synonym">Hemiscyllium punctatum</name>
    <dbReference type="NCBI Taxonomy" id="137246"/>
    <lineage>
        <taxon>Eukaryota</taxon>
        <taxon>Metazoa</taxon>
        <taxon>Chordata</taxon>
        <taxon>Craniata</taxon>
        <taxon>Vertebrata</taxon>
        <taxon>Chondrichthyes</taxon>
        <taxon>Elasmobranchii</taxon>
        <taxon>Galeomorphii</taxon>
        <taxon>Galeoidea</taxon>
        <taxon>Orectolobiformes</taxon>
        <taxon>Hemiscylliidae</taxon>
        <taxon>Chiloscyllium</taxon>
    </lineage>
</organism>
<evidence type="ECO:0000256" key="10">
    <source>
        <dbReference type="SAM" id="MobiDB-lite"/>
    </source>
</evidence>
<evidence type="ECO:0000256" key="1">
    <source>
        <dbReference type="ARBA" id="ARBA00002001"/>
    </source>
</evidence>
<name>A0A401RTT9_CHIPU</name>
<dbReference type="CDD" id="cd22910">
    <property type="entry name" value="HFD_H2B"/>
    <property type="match status" value="1"/>
</dbReference>
<reference evidence="12 13" key="1">
    <citation type="journal article" date="2018" name="Nat. Ecol. Evol.">
        <title>Shark genomes provide insights into elasmobranch evolution and the origin of vertebrates.</title>
        <authorList>
            <person name="Hara Y"/>
            <person name="Yamaguchi K"/>
            <person name="Onimaru K"/>
            <person name="Kadota M"/>
            <person name="Koyanagi M"/>
            <person name="Keeley SD"/>
            <person name="Tatsumi K"/>
            <person name="Tanaka K"/>
            <person name="Motone F"/>
            <person name="Kageyama Y"/>
            <person name="Nozu R"/>
            <person name="Adachi N"/>
            <person name="Nishimura O"/>
            <person name="Nakagawa R"/>
            <person name="Tanegashima C"/>
            <person name="Kiyatake I"/>
            <person name="Matsumoto R"/>
            <person name="Murakumo K"/>
            <person name="Nishida K"/>
            <person name="Terakita A"/>
            <person name="Kuratani S"/>
            <person name="Sato K"/>
            <person name="Hyodo S Kuraku.S."/>
        </authorList>
    </citation>
    <scope>NUCLEOTIDE SEQUENCE [LARGE SCALE GENOMIC DNA]</scope>
</reference>
<keyword evidence="7" id="KW-0238">DNA-binding</keyword>
<evidence type="ECO:0000256" key="7">
    <source>
        <dbReference type="ARBA" id="ARBA00023125"/>
    </source>
</evidence>
<comment type="subcellular location">
    <subcellularLocation>
        <location evidence="3">Chromosome</location>
    </subcellularLocation>
    <subcellularLocation>
        <location evidence="2">Nucleus</location>
    </subcellularLocation>
</comment>
<protein>
    <recommendedName>
        <fullName evidence="11">Core Histone H2A/H2B/H3 domain-containing protein</fullName>
    </recommendedName>
</protein>
<dbReference type="SMART" id="SM00427">
    <property type="entry name" value="H2B"/>
    <property type="match status" value="1"/>
</dbReference>
<comment type="subunit">
    <text evidence="5">The nucleosome is a histone octamer containing two molecules each of H2A, H2B, H3 and H4 assembled in one H3-H4 heterotetramer and two H2A-H2B heterodimers. The octamer wraps approximately 147 bp of DNA.</text>
</comment>
<dbReference type="AlphaFoldDB" id="A0A401RTT9"/>
<evidence type="ECO:0000256" key="4">
    <source>
        <dbReference type="ARBA" id="ARBA00006846"/>
    </source>
</evidence>
<dbReference type="InterPro" id="IPR000558">
    <property type="entry name" value="Histone_H2B"/>
</dbReference>
<accession>A0A401RTT9</accession>
<comment type="caution">
    <text evidence="12">The sequence shown here is derived from an EMBL/GenBank/DDBJ whole genome shotgun (WGS) entry which is preliminary data.</text>
</comment>
<dbReference type="GO" id="GO:0030527">
    <property type="term" value="F:structural constituent of chromatin"/>
    <property type="evidence" value="ECO:0007669"/>
    <property type="project" value="InterPro"/>
</dbReference>
<evidence type="ECO:0000256" key="2">
    <source>
        <dbReference type="ARBA" id="ARBA00004123"/>
    </source>
</evidence>
<keyword evidence="6" id="KW-0158">Chromosome</keyword>
<dbReference type="PANTHER" id="PTHR23428">
    <property type="entry name" value="HISTONE H2B"/>
    <property type="match status" value="1"/>
</dbReference>
<dbReference type="GO" id="GO:0000786">
    <property type="term" value="C:nucleosome"/>
    <property type="evidence" value="ECO:0007669"/>
    <property type="project" value="UniProtKB-KW"/>
</dbReference>
<feature type="compositionally biased region" description="Basic residues" evidence="10">
    <location>
        <begin position="24"/>
        <end position="37"/>
    </location>
</feature>
<dbReference type="STRING" id="137246.A0A401RTT9"/>
<dbReference type="InterPro" id="IPR009072">
    <property type="entry name" value="Histone-fold"/>
</dbReference>
<dbReference type="InterPro" id="IPR007125">
    <property type="entry name" value="H2A/H2B/H3"/>
</dbReference>
<evidence type="ECO:0000256" key="3">
    <source>
        <dbReference type="ARBA" id="ARBA00004286"/>
    </source>
</evidence>
<dbReference type="GO" id="GO:0003677">
    <property type="term" value="F:DNA binding"/>
    <property type="evidence" value="ECO:0007669"/>
    <property type="project" value="UniProtKB-KW"/>
</dbReference>
<evidence type="ECO:0000256" key="8">
    <source>
        <dbReference type="ARBA" id="ARBA00023242"/>
    </source>
</evidence>
<comment type="similarity">
    <text evidence="4">Belongs to the histone H2B family.</text>
</comment>
<dbReference type="EMBL" id="BEZZ01002312">
    <property type="protein sequence ID" value="GCC21567.1"/>
    <property type="molecule type" value="Genomic_DNA"/>
</dbReference>
<dbReference type="OrthoDB" id="9945863at2759"/>